<proteinExistence type="predicted"/>
<evidence type="ECO:0000256" key="1">
    <source>
        <dbReference type="SAM" id="MobiDB-lite"/>
    </source>
</evidence>
<dbReference type="EMBL" id="MN740534">
    <property type="protein sequence ID" value="QHU31945.1"/>
    <property type="molecule type" value="Genomic_DNA"/>
</dbReference>
<feature type="compositionally biased region" description="Polar residues" evidence="1">
    <location>
        <begin position="630"/>
        <end position="641"/>
    </location>
</feature>
<feature type="compositionally biased region" description="Basic residues" evidence="1">
    <location>
        <begin position="886"/>
        <end position="907"/>
    </location>
</feature>
<feature type="compositionally biased region" description="Pro residues" evidence="1">
    <location>
        <begin position="755"/>
        <end position="767"/>
    </location>
</feature>
<feature type="region of interest" description="Disordered" evidence="1">
    <location>
        <begin position="883"/>
        <end position="907"/>
    </location>
</feature>
<dbReference type="AlphaFoldDB" id="A0A6C0LPL7"/>
<feature type="compositionally biased region" description="Basic and acidic residues" evidence="1">
    <location>
        <begin position="787"/>
        <end position="799"/>
    </location>
</feature>
<evidence type="ECO:0000313" key="2">
    <source>
        <dbReference type="EMBL" id="QHU31945.1"/>
    </source>
</evidence>
<feature type="compositionally biased region" description="Low complexity" evidence="1">
    <location>
        <begin position="700"/>
        <end position="712"/>
    </location>
</feature>
<feature type="compositionally biased region" description="Low complexity" evidence="1">
    <location>
        <begin position="153"/>
        <end position="181"/>
    </location>
</feature>
<sequence length="907" mass="99169">MATLLGYTIANDPDSVKLRQESPRGYIANDETALIEFGILIRKNNAVVFNERLGLNIDQIRDFLNWVVGKRTTPLPDLVRKILCLKRARIVNSVASTGTSPALRTKENNMIAEIDTMLYDDGVTNPEDKQKCLAQNAGKYDSRGGAQSAMANAKAGPTGAKGETGATGPTGPTGPKGLNAPMPGPVAAPEPPVAAPEPPVSTTVGATGSHCTTIVNCDNSTIIKEIEGLKTSVQTIVDHLKTQAVAKNGKNGENGENAVTAPSGNVDNDIAALKGNTSDFSIILQRLGDMDKMLRELLERSTVVKNASSAVEAAKNGDHTELKKLLEEILAILRKSPPSPIEASVADEKAEEVKTFTENPDIMTILKEIKKEVVQINGDDIDNSVLAIVKAIKTQLNEVNEAVGDRPAKILEIINTILPGVNAGIDKLESKFTEVMKGINSIRSNISDLSGSLPDRFDEVLVAISKIQPQASVDYGPQFTHIDESMRRMYAERDYTRRFDELNQKVDDLMDLLRRCCGGGQLQGLPAPPARNEPYQLPGPAPAPAPALLGNWNEQPAGPTGPLMLENRKGFNLPDPRNLFGLGPGPGPLPPMPTPPEPVEPQLLLKNMNRPLMLENKKNNKPKRKRIVIGNNNSEPSSNIADTDEENVSFEPRKSRGLPAGSDVEEKAEEEEAEEEEAEEEEAEEEAEEEGKPERKRLNIKNNENSNNIPKPIQKDDKSARKLFGPEKTRGLSASSEEDDTTNNSTNNTNNNDEQPPPPPNEMPPPPKTDKESRKTTEVGKQLTEAVGREPGRGKSIDSDVKYVQLKKLQEAYEDGDKGDKARDFKDVEKLVNEFLDGFDDNGPLKTAFLKNYKTKLDKTHWTLYLKNLFEAIGKLSNKPSVLNATRKKGGRRTQIKSSRITRKNRK</sequence>
<accession>A0A6C0LPL7</accession>
<protein>
    <submittedName>
        <fullName evidence="2">Uncharacterized protein</fullName>
    </submittedName>
</protein>
<feature type="region of interest" description="Disordered" evidence="1">
    <location>
        <begin position="574"/>
        <end position="601"/>
    </location>
</feature>
<organism evidence="2">
    <name type="scientific">viral metagenome</name>
    <dbReference type="NCBI Taxonomy" id="1070528"/>
    <lineage>
        <taxon>unclassified sequences</taxon>
        <taxon>metagenomes</taxon>
        <taxon>organismal metagenomes</taxon>
    </lineage>
</organism>
<feature type="compositionally biased region" description="Pro residues" evidence="1">
    <location>
        <begin position="585"/>
        <end position="599"/>
    </location>
</feature>
<feature type="region of interest" description="Disordered" evidence="1">
    <location>
        <begin position="143"/>
        <end position="204"/>
    </location>
</feature>
<reference evidence="2" key="1">
    <citation type="journal article" date="2020" name="Nature">
        <title>Giant virus diversity and host interactions through global metagenomics.</title>
        <authorList>
            <person name="Schulz F."/>
            <person name="Roux S."/>
            <person name="Paez-Espino D."/>
            <person name="Jungbluth S."/>
            <person name="Walsh D.A."/>
            <person name="Denef V.J."/>
            <person name="McMahon K.D."/>
            <person name="Konstantinidis K.T."/>
            <person name="Eloe-Fadrosh E.A."/>
            <person name="Kyrpides N.C."/>
            <person name="Woyke T."/>
        </authorList>
    </citation>
    <scope>NUCLEOTIDE SEQUENCE</scope>
    <source>
        <strain evidence="2">GVMAG-M-3300027963-41</strain>
    </source>
</reference>
<feature type="compositionally biased region" description="Pro residues" evidence="1">
    <location>
        <begin position="182"/>
        <end position="199"/>
    </location>
</feature>
<name>A0A6C0LPL7_9ZZZZ</name>
<feature type="compositionally biased region" description="Basic and acidic residues" evidence="1">
    <location>
        <begin position="713"/>
        <end position="730"/>
    </location>
</feature>
<feature type="compositionally biased region" description="Basic and acidic residues" evidence="1">
    <location>
        <begin position="768"/>
        <end position="778"/>
    </location>
</feature>
<feature type="region of interest" description="Disordered" evidence="1">
    <location>
        <begin position="614"/>
        <end position="799"/>
    </location>
</feature>
<feature type="compositionally biased region" description="Low complexity" evidence="1">
    <location>
        <begin position="742"/>
        <end position="754"/>
    </location>
</feature>
<feature type="compositionally biased region" description="Acidic residues" evidence="1">
    <location>
        <begin position="666"/>
        <end position="689"/>
    </location>
</feature>